<dbReference type="PANTHER" id="PTHR23333">
    <property type="entry name" value="UBX DOMAIN CONTAINING PROTEIN"/>
    <property type="match status" value="1"/>
</dbReference>
<dbReference type="GO" id="GO:0031468">
    <property type="term" value="P:nuclear membrane reassembly"/>
    <property type="evidence" value="ECO:0007669"/>
    <property type="project" value="TreeGrafter"/>
</dbReference>
<dbReference type="Gene3D" id="3.10.20.90">
    <property type="entry name" value="Phosphatidylinositol 3-kinase Catalytic Subunit, Chain A, domain 1"/>
    <property type="match status" value="1"/>
</dbReference>
<dbReference type="InterPro" id="IPR012989">
    <property type="entry name" value="SEP_domain"/>
</dbReference>
<dbReference type="AlphaFoldDB" id="A0A814CLD7"/>
<evidence type="ECO:0000313" key="4">
    <source>
        <dbReference type="EMBL" id="CAF3720036.1"/>
    </source>
</evidence>
<dbReference type="InterPro" id="IPR029071">
    <property type="entry name" value="Ubiquitin-like_domsf"/>
</dbReference>
<gene>
    <name evidence="3" type="ORF">GPM918_LOCUS10854</name>
    <name evidence="4" type="ORF">SRO942_LOCUS10855</name>
</gene>
<evidence type="ECO:0000313" key="3">
    <source>
        <dbReference type="EMBL" id="CAF0943766.1"/>
    </source>
</evidence>
<dbReference type="Gene3D" id="1.10.8.10">
    <property type="entry name" value="DNA helicase RuvA subunit, C-terminal domain"/>
    <property type="match status" value="1"/>
</dbReference>
<feature type="domain" description="SEP" evidence="2">
    <location>
        <begin position="231"/>
        <end position="295"/>
    </location>
</feature>
<dbReference type="GO" id="GO:0043161">
    <property type="term" value="P:proteasome-mediated ubiquitin-dependent protein catabolic process"/>
    <property type="evidence" value="ECO:0007669"/>
    <property type="project" value="TreeGrafter"/>
</dbReference>
<dbReference type="Gene3D" id="3.30.420.210">
    <property type="entry name" value="SEP domain"/>
    <property type="match status" value="1"/>
</dbReference>
<organism evidence="3 5">
    <name type="scientific">Didymodactylos carnosus</name>
    <dbReference type="NCBI Taxonomy" id="1234261"/>
    <lineage>
        <taxon>Eukaryota</taxon>
        <taxon>Metazoa</taxon>
        <taxon>Spiralia</taxon>
        <taxon>Gnathifera</taxon>
        <taxon>Rotifera</taxon>
        <taxon>Eurotatoria</taxon>
        <taxon>Bdelloidea</taxon>
        <taxon>Philodinida</taxon>
        <taxon>Philodinidae</taxon>
        <taxon>Didymodactylos</taxon>
    </lineage>
</organism>
<dbReference type="EMBL" id="CAJNOQ010002182">
    <property type="protein sequence ID" value="CAF0943766.1"/>
    <property type="molecule type" value="Genomic_DNA"/>
</dbReference>
<sequence>MSSNDEILAQFIAVTQCPQDQAQRYLEASNWNMDTAMECFYDDGASTSHVPSHQNIPITNLNDNSAREGDSARATGSGYASDDDDSLQMAIEKSMQSATVSQDSSKSTKKQPPQSSRFGTIASLQKEDDSSDEEGQAFYAGGSERSGQQIIGPPKPKLPVDKDKEVENVFKAARDQGAKEADDSHSHDDHQHKQKAFGGVGYTLGDESTPSRSLDTTPSTSSSNRNQANNALQIPILFYKNGFTVDDGELRRFEENRAFIDSITRGEVPEELRKLTTGGRQVEVRLEDHRGDEYVPKKATVKPFGGQGYMLGTPTPNLTGTATNSPIRSAMTNTTAVASPSSASNEQTRIEKLAHDRFSTSSTGETMTTIRLRLPDFSSPLKIQLGNQRTLRDVRQFIRDTLPQLQQFEFIEPPATKIKVEDETKSILEAKLTNAMIVVRKM</sequence>
<evidence type="ECO:0000256" key="1">
    <source>
        <dbReference type="SAM" id="MobiDB-lite"/>
    </source>
</evidence>
<dbReference type="PROSITE" id="PS51399">
    <property type="entry name" value="SEP"/>
    <property type="match status" value="1"/>
</dbReference>
<comment type="caution">
    <text evidence="3">The sequence shown here is derived from an EMBL/GenBank/DDBJ whole genome shotgun (WGS) entry which is preliminary data.</text>
</comment>
<dbReference type="SUPFAM" id="SSF54236">
    <property type="entry name" value="Ubiquitin-like"/>
    <property type="match status" value="1"/>
</dbReference>
<dbReference type="SUPFAM" id="SSF46934">
    <property type="entry name" value="UBA-like"/>
    <property type="match status" value="1"/>
</dbReference>
<feature type="region of interest" description="Disordered" evidence="1">
    <location>
        <begin position="47"/>
        <end position="162"/>
    </location>
</feature>
<dbReference type="GO" id="GO:0005829">
    <property type="term" value="C:cytosol"/>
    <property type="evidence" value="ECO:0007669"/>
    <property type="project" value="TreeGrafter"/>
</dbReference>
<dbReference type="OrthoDB" id="25887at2759"/>
<reference evidence="3" key="1">
    <citation type="submission" date="2021-02" db="EMBL/GenBank/DDBJ databases">
        <authorList>
            <person name="Nowell W R."/>
        </authorList>
    </citation>
    <scope>NUCLEOTIDE SEQUENCE</scope>
</reference>
<dbReference type="GO" id="GO:0043130">
    <property type="term" value="F:ubiquitin binding"/>
    <property type="evidence" value="ECO:0007669"/>
    <property type="project" value="TreeGrafter"/>
</dbReference>
<evidence type="ECO:0000259" key="2">
    <source>
        <dbReference type="PROSITE" id="PS51399"/>
    </source>
</evidence>
<feature type="compositionally biased region" description="Basic and acidic residues" evidence="1">
    <location>
        <begin position="174"/>
        <end position="191"/>
    </location>
</feature>
<dbReference type="GO" id="GO:0061025">
    <property type="term" value="P:membrane fusion"/>
    <property type="evidence" value="ECO:0007669"/>
    <property type="project" value="TreeGrafter"/>
</dbReference>
<dbReference type="GO" id="GO:0007030">
    <property type="term" value="P:Golgi organization"/>
    <property type="evidence" value="ECO:0007669"/>
    <property type="project" value="TreeGrafter"/>
</dbReference>
<dbReference type="PANTHER" id="PTHR23333:SF20">
    <property type="entry name" value="NSFL1 COFACTOR P47"/>
    <property type="match status" value="1"/>
</dbReference>
<dbReference type="GO" id="GO:0005634">
    <property type="term" value="C:nucleus"/>
    <property type="evidence" value="ECO:0007669"/>
    <property type="project" value="TreeGrafter"/>
</dbReference>
<dbReference type="Pfam" id="PF14555">
    <property type="entry name" value="UBA_4"/>
    <property type="match status" value="1"/>
</dbReference>
<evidence type="ECO:0000313" key="5">
    <source>
        <dbReference type="Proteomes" id="UP000663829"/>
    </source>
</evidence>
<dbReference type="InterPro" id="IPR036241">
    <property type="entry name" value="NSFL1C_SEP_dom_sf"/>
</dbReference>
<feature type="compositionally biased region" description="Polar residues" evidence="1">
    <location>
        <begin position="47"/>
        <end position="64"/>
    </location>
</feature>
<proteinExistence type="predicted"/>
<dbReference type="CDD" id="cd14348">
    <property type="entry name" value="UBA_p47"/>
    <property type="match status" value="1"/>
</dbReference>
<dbReference type="Pfam" id="PF08059">
    <property type="entry name" value="SEP"/>
    <property type="match status" value="1"/>
</dbReference>
<dbReference type="InterPro" id="IPR009060">
    <property type="entry name" value="UBA-like_sf"/>
</dbReference>
<name>A0A814CLD7_9BILA</name>
<keyword evidence="5" id="KW-1185">Reference proteome</keyword>
<feature type="compositionally biased region" description="Polar residues" evidence="1">
    <location>
        <begin position="206"/>
        <end position="228"/>
    </location>
</feature>
<dbReference type="Proteomes" id="UP000663829">
    <property type="component" value="Unassembled WGS sequence"/>
</dbReference>
<dbReference type="Pfam" id="PF00789">
    <property type="entry name" value="UBX"/>
    <property type="match status" value="1"/>
</dbReference>
<dbReference type="SMART" id="SM00553">
    <property type="entry name" value="SEP"/>
    <property type="match status" value="1"/>
</dbReference>
<protein>
    <recommendedName>
        <fullName evidence="2">SEP domain-containing protein</fullName>
    </recommendedName>
</protein>
<dbReference type="GO" id="GO:0000045">
    <property type="term" value="P:autophagosome assembly"/>
    <property type="evidence" value="ECO:0007669"/>
    <property type="project" value="TreeGrafter"/>
</dbReference>
<dbReference type="InterPro" id="IPR001012">
    <property type="entry name" value="UBX_dom"/>
</dbReference>
<dbReference type="EMBL" id="CAJOBC010002182">
    <property type="protein sequence ID" value="CAF3720036.1"/>
    <property type="molecule type" value="Genomic_DNA"/>
</dbReference>
<feature type="region of interest" description="Disordered" evidence="1">
    <location>
        <begin position="174"/>
        <end position="228"/>
    </location>
</feature>
<feature type="compositionally biased region" description="Low complexity" evidence="1">
    <location>
        <begin position="101"/>
        <end position="116"/>
    </location>
</feature>
<accession>A0A814CLD7</accession>
<dbReference type="Proteomes" id="UP000681722">
    <property type="component" value="Unassembled WGS sequence"/>
</dbReference>
<dbReference type="SUPFAM" id="SSF102848">
    <property type="entry name" value="NSFL1 (p97 ATPase) cofactor p47, SEP domain"/>
    <property type="match status" value="1"/>
</dbReference>